<accession>A0A8D3CXD0</accession>
<keyword evidence="5" id="KW-0256">Endoplasmic reticulum</keyword>
<keyword evidence="4" id="KW-0547">Nucleotide-binding</keyword>
<evidence type="ECO:0000256" key="4">
    <source>
        <dbReference type="ARBA" id="ARBA00022741"/>
    </source>
</evidence>
<dbReference type="InterPro" id="IPR027417">
    <property type="entry name" value="P-loop_NTPase"/>
</dbReference>
<keyword evidence="6" id="KW-0067">ATP-binding</keyword>
<gene>
    <name evidence="11" type="primary">tor2a</name>
</gene>
<comment type="similarity">
    <text evidence="2">Belongs to the ClpA/ClpB family. Torsin subfamily.</text>
</comment>
<dbReference type="GeneTree" id="ENSGT00950000182888"/>
<dbReference type="AlphaFoldDB" id="A0A8D3CXD0"/>
<keyword evidence="3 10" id="KW-0732">Signal</keyword>
<evidence type="ECO:0000256" key="3">
    <source>
        <dbReference type="ARBA" id="ARBA00022729"/>
    </source>
</evidence>
<evidence type="ECO:0000256" key="6">
    <source>
        <dbReference type="ARBA" id="ARBA00022840"/>
    </source>
</evidence>
<evidence type="ECO:0000313" key="11">
    <source>
        <dbReference type="Ensembl" id="ENSSMAP00000051938.1"/>
    </source>
</evidence>
<reference evidence="11" key="2">
    <citation type="submission" date="2025-08" db="UniProtKB">
        <authorList>
            <consortium name="Ensembl"/>
        </authorList>
    </citation>
    <scope>IDENTIFICATION</scope>
</reference>
<dbReference type="GO" id="GO:0005788">
    <property type="term" value="C:endoplasmic reticulum lumen"/>
    <property type="evidence" value="ECO:0007669"/>
    <property type="project" value="UniProtKB-SubCell"/>
</dbReference>
<keyword evidence="7" id="KW-0325">Glycoprotein</keyword>
<dbReference type="SUPFAM" id="SSF52540">
    <property type="entry name" value="P-loop containing nucleoside triphosphate hydrolases"/>
    <property type="match status" value="1"/>
</dbReference>
<evidence type="ECO:0000313" key="12">
    <source>
        <dbReference type="Proteomes" id="UP000694558"/>
    </source>
</evidence>
<dbReference type="PANTHER" id="PTHR10760:SF4">
    <property type="entry name" value="TORSIN-2A"/>
    <property type="match status" value="1"/>
</dbReference>
<feature type="region of interest" description="Disordered" evidence="9">
    <location>
        <begin position="272"/>
        <end position="303"/>
    </location>
</feature>
<organism evidence="11 12">
    <name type="scientific">Scophthalmus maximus</name>
    <name type="common">Turbot</name>
    <name type="synonym">Psetta maxima</name>
    <dbReference type="NCBI Taxonomy" id="52904"/>
    <lineage>
        <taxon>Eukaryota</taxon>
        <taxon>Metazoa</taxon>
        <taxon>Chordata</taxon>
        <taxon>Craniata</taxon>
        <taxon>Vertebrata</taxon>
        <taxon>Euteleostomi</taxon>
        <taxon>Actinopterygii</taxon>
        <taxon>Neopterygii</taxon>
        <taxon>Teleostei</taxon>
        <taxon>Neoteleostei</taxon>
        <taxon>Acanthomorphata</taxon>
        <taxon>Carangaria</taxon>
        <taxon>Pleuronectiformes</taxon>
        <taxon>Pleuronectoidei</taxon>
        <taxon>Scophthalmidae</taxon>
        <taxon>Scophthalmus</taxon>
    </lineage>
</organism>
<evidence type="ECO:0000256" key="8">
    <source>
        <dbReference type="ARBA" id="ARBA00042469"/>
    </source>
</evidence>
<evidence type="ECO:0000256" key="2">
    <source>
        <dbReference type="ARBA" id="ARBA00006235"/>
    </source>
</evidence>
<feature type="signal peptide" evidence="10">
    <location>
        <begin position="1"/>
        <end position="18"/>
    </location>
</feature>
<proteinExistence type="inferred from homology"/>
<dbReference type="Ensembl" id="ENSSMAT00000042437.1">
    <property type="protein sequence ID" value="ENSSMAP00000051938.1"/>
    <property type="gene ID" value="ENSSMAG00000024377.1"/>
</dbReference>
<sequence length="303" mass="34143">MSTLRCVLLLGLCPAVCGLLQTLYCAWSQRCDCDFKPNVRDLEWDLYKNVYGQHLAQDIVSEEVARFLQNKSPDRPLVLSFHGSSGTGKSLVSSMLGNHLYGSAMSSPYVHQFVPTLHFPSPQHVDEYKEQLKSWVKGNLTECARSVFIFDEMEKMPPGLVDVLEPFLGPSHVVFLTNYRKAIYVFIGTTGEEVINRRMVENRQAGREREEIDLAELQDAVAHTLYTTNTSESQNLSLLSFCLLVEQTQLLVCFSSFSRRLLPVEHRQAEARHQLRSLPAAEPAPRGAMRPLAAQPAGQLRPH</sequence>
<dbReference type="Proteomes" id="UP000694558">
    <property type="component" value="Chromosome 9"/>
</dbReference>
<evidence type="ECO:0000256" key="10">
    <source>
        <dbReference type="SAM" id="SignalP"/>
    </source>
</evidence>
<name>A0A8D3CXD0_SCOMX</name>
<evidence type="ECO:0000256" key="9">
    <source>
        <dbReference type="SAM" id="MobiDB-lite"/>
    </source>
</evidence>
<reference evidence="11" key="1">
    <citation type="submission" date="2023-05" db="EMBL/GenBank/DDBJ databases">
        <title>High-quality long-read genome of Scophthalmus maximus.</title>
        <authorList>
            <person name="Lien S."/>
            <person name="Martinez P."/>
        </authorList>
    </citation>
    <scope>NUCLEOTIDE SEQUENCE [LARGE SCALE GENOMIC DNA]</scope>
</reference>
<evidence type="ECO:0000256" key="5">
    <source>
        <dbReference type="ARBA" id="ARBA00022824"/>
    </source>
</evidence>
<dbReference type="GO" id="GO:0016887">
    <property type="term" value="F:ATP hydrolysis activity"/>
    <property type="evidence" value="ECO:0007669"/>
    <property type="project" value="InterPro"/>
</dbReference>
<evidence type="ECO:0000256" key="7">
    <source>
        <dbReference type="ARBA" id="ARBA00023180"/>
    </source>
</evidence>
<dbReference type="GO" id="GO:0005524">
    <property type="term" value="F:ATP binding"/>
    <property type="evidence" value="ECO:0007669"/>
    <property type="project" value="UniProtKB-KW"/>
</dbReference>
<dbReference type="Gene3D" id="3.40.50.300">
    <property type="entry name" value="P-loop containing nucleotide triphosphate hydrolases"/>
    <property type="match status" value="1"/>
</dbReference>
<dbReference type="FunFam" id="3.40.50.300:FF:002276">
    <property type="entry name" value="Torsin, putative"/>
    <property type="match status" value="1"/>
</dbReference>
<comment type="subcellular location">
    <subcellularLocation>
        <location evidence="1">Endoplasmic reticulum lumen</location>
    </subcellularLocation>
</comment>
<dbReference type="Pfam" id="PF06309">
    <property type="entry name" value="Torsin"/>
    <property type="match status" value="1"/>
</dbReference>
<protein>
    <recommendedName>
        <fullName evidence="8">Torsin family 2 member A</fullName>
    </recommendedName>
</protein>
<feature type="chain" id="PRO_5034043722" description="Torsin family 2 member A" evidence="10">
    <location>
        <begin position="19"/>
        <end position="303"/>
    </location>
</feature>
<dbReference type="GO" id="GO:0005635">
    <property type="term" value="C:nuclear envelope"/>
    <property type="evidence" value="ECO:0007669"/>
    <property type="project" value="TreeGrafter"/>
</dbReference>
<dbReference type="PANTHER" id="PTHR10760">
    <property type="entry name" value="TORSIN"/>
    <property type="match status" value="1"/>
</dbReference>
<dbReference type="InterPro" id="IPR010448">
    <property type="entry name" value="Torsin"/>
</dbReference>
<evidence type="ECO:0000256" key="1">
    <source>
        <dbReference type="ARBA" id="ARBA00004319"/>
    </source>
</evidence>